<feature type="domain" description="Phosphotyrosine protein phosphatase I" evidence="6">
    <location>
        <begin position="4"/>
        <end position="151"/>
    </location>
</feature>
<dbReference type="Gene3D" id="3.40.50.2300">
    <property type="match status" value="1"/>
</dbReference>
<dbReference type="SUPFAM" id="SSF52788">
    <property type="entry name" value="Phosphotyrosine protein phosphatases I"/>
    <property type="match status" value="1"/>
</dbReference>
<dbReference type="CDD" id="cd16343">
    <property type="entry name" value="LMWPTP"/>
    <property type="match status" value="1"/>
</dbReference>
<dbReference type="PRINTS" id="PR00719">
    <property type="entry name" value="LMWPTPASE"/>
</dbReference>
<keyword evidence="3" id="KW-0378">Hydrolase</keyword>
<accession>A0A345YER3</accession>
<feature type="active site" evidence="5">
    <location>
        <position position="16"/>
    </location>
</feature>
<keyword evidence="8" id="KW-1185">Reference proteome</keyword>
<dbReference type="InterPro" id="IPR050438">
    <property type="entry name" value="LMW_PTPase"/>
</dbReference>
<evidence type="ECO:0000313" key="7">
    <source>
        <dbReference type="EMBL" id="AXK42415.1"/>
    </source>
</evidence>
<evidence type="ECO:0000256" key="4">
    <source>
        <dbReference type="ARBA" id="ARBA00022912"/>
    </source>
</evidence>
<evidence type="ECO:0000256" key="5">
    <source>
        <dbReference type="PIRSR" id="PIRSR617867-1"/>
    </source>
</evidence>
<dbReference type="Pfam" id="PF01451">
    <property type="entry name" value="LMWPc"/>
    <property type="match status" value="1"/>
</dbReference>
<organism evidence="7 8">
    <name type="scientific">Erythrobacter aureus</name>
    <dbReference type="NCBI Taxonomy" id="2182384"/>
    <lineage>
        <taxon>Bacteria</taxon>
        <taxon>Pseudomonadati</taxon>
        <taxon>Pseudomonadota</taxon>
        <taxon>Alphaproteobacteria</taxon>
        <taxon>Sphingomonadales</taxon>
        <taxon>Erythrobacteraceae</taxon>
        <taxon>Erythrobacter/Porphyrobacter group</taxon>
        <taxon>Erythrobacter</taxon>
    </lineage>
</organism>
<dbReference type="EC" id="3.1.3.48" evidence="2"/>
<evidence type="ECO:0000313" key="8">
    <source>
        <dbReference type="Proteomes" id="UP000254508"/>
    </source>
</evidence>
<dbReference type="GO" id="GO:0004725">
    <property type="term" value="F:protein tyrosine phosphatase activity"/>
    <property type="evidence" value="ECO:0007669"/>
    <property type="project" value="UniProtKB-EC"/>
</dbReference>
<sequence>MAKHRILFVCLGNICRSPLAEAAFKKAADEAGLDAEVESAGTADYHVGEPPDPRSIQEAERRGIDITGYRGRQLGARDFHEFDFILGMDRSNMTDIARIDPGDGKARIAMLLDLVAGQEGREVADPWYGGPEGFATTWHEVDAGARALLAVLLDETA</sequence>
<dbReference type="RefSeq" id="WP_115416596.1">
    <property type="nucleotide sequence ID" value="NZ_CP031357.1"/>
</dbReference>
<evidence type="ECO:0000259" key="6">
    <source>
        <dbReference type="SMART" id="SM00226"/>
    </source>
</evidence>
<feature type="active site" description="Nucleophile" evidence="5">
    <location>
        <position position="10"/>
    </location>
</feature>
<dbReference type="KEGG" id="err:DVR09_08790"/>
<name>A0A345YER3_9SPHN</name>
<dbReference type="OrthoDB" id="9784339at2"/>
<dbReference type="InterPro" id="IPR036196">
    <property type="entry name" value="Ptyr_pPase_sf"/>
</dbReference>
<protein>
    <recommendedName>
        <fullName evidence="2">protein-tyrosine-phosphatase</fullName>
        <ecNumber evidence="2">3.1.3.48</ecNumber>
    </recommendedName>
</protein>
<dbReference type="InterPro" id="IPR017867">
    <property type="entry name" value="Tyr_phospatase_low_mol_wt"/>
</dbReference>
<keyword evidence="4" id="KW-0904">Protein phosphatase</keyword>
<evidence type="ECO:0000256" key="2">
    <source>
        <dbReference type="ARBA" id="ARBA00013064"/>
    </source>
</evidence>
<reference evidence="8" key="1">
    <citation type="submission" date="2018-07" db="EMBL/GenBank/DDBJ databases">
        <title>Genome sequence of Erythrobacter strain YH-07, an antagonistic bacterium isolated from Yellow Sea.</title>
        <authorList>
            <person name="Tang T."/>
            <person name="Liu Q."/>
            <person name="Sun X."/>
        </authorList>
    </citation>
    <scope>NUCLEOTIDE SEQUENCE [LARGE SCALE GENOMIC DNA]</scope>
    <source>
        <strain evidence="8">YH-07</strain>
    </source>
</reference>
<evidence type="ECO:0000256" key="1">
    <source>
        <dbReference type="ARBA" id="ARBA00011063"/>
    </source>
</evidence>
<dbReference type="PANTHER" id="PTHR11717">
    <property type="entry name" value="LOW MOLECULAR WEIGHT PROTEIN TYROSINE PHOSPHATASE"/>
    <property type="match status" value="1"/>
</dbReference>
<gene>
    <name evidence="7" type="ORF">DVR09_08790</name>
</gene>
<evidence type="ECO:0000256" key="3">
    <source>
        <dbReference type="ARBA" id="ARBA00022801"/>
    </source>
</evidence>
<dbReference type="SMART" id="SM00226">
    <property type="entry name" value="LMWPc"/>
    <property type="match status" value="1"/>
</dbReference>
<dbReference type="InterPro" id="IPR023485">
    <property type="entry name" value="Ptyr_pPase"/>
</dbReference>
<dbReference type="PANTHER" id="PTHR11717:SF7">
    <property type="entry name" value="LOW MOLECULAR WEIGHT PHOSPHOTYROSINE PROTEIN PHOSPHATASE"/>
    <property type="match status" value="1"/>
</dbReference>
<dbReference type="Proteomes" id="UP000254508">
    <property type="component" value="Chromosome"/>
</dbReference>
<dbReference type="AlphaFoldDB" id="A0A345YER3"/>
<dbReference type="EMBL" id="CP031357">
    <property type="protein sequence ID" value="AXK42415.1"/>
    <property type="molecule type" value="Genomic_DNA"/>
</dbReference>
<comment type="similarity">
    <text evidence="1">Belongs to the low molecular weight phosphotyrosine protein phosphatase family.</text>
</comment>
<feature type="active site" description="Proton donor" evidence="5">
    <location>
        <position position="125"/>
    </location>
</feature>
<proteinExistence type="inferred from homology"/>